<proteinExistence type="predicted"/>
<comment type="caution">
    <text evidence="1">The sequence shown here is derived from an EMBL/GenBank/DDBJ whole genome shotgun (WGS) entry which is preliminary data.</text>
</comment>
<organism evidence="1 2">
    <name type="scientific">Flaviaesturariibacter aridisoli</name>
    <dbReference type="NCBI Taxonomy" id="2545761"/>
    <lineage>
        <taxon>Bacteria</taxon>
        <taxon>Pseudomonadati</taxon>
        <taxon>Bacteroidota</taxon>
        <taxon>Chitinophagia</taxon>
        <taxon>Chitinophagales</taxon>
        <taxon>Chitinophagaceae</taxon>
        <taxon>Flaviaestuariibacter</taxon>
    </lineage>
</organism>
<dbReference type="Proteomes" id="UP000295164">
    <property type="component" value="Unassembled WGS sequence"/>
</dbReference>
<dbReference type="RefSeq" id="WP_131853785.1">
    <property type="nucleotide sequence ID" value="NZ_SKFH01000041.1"/>
</dbReference>
<protein>
    <submittedName>
        <fullName evidence="1">Uncharacterized protein</fullName>
    </submittedName>
</protein>
<keyword evidence="2" id="KW-1185">Reference proteome</keyword>
<dbReference type="InterPro" id="IPR046228">
    <property type="entry name" value="DUF6261"/>
</dbReference>
<sequence length="252" mass="27762">MIPEFSLRFLHNGEFITFSKEVLKITDVAHLPAVVQQRVAQFKTFLLTIEALHVEEDESELSKERREIDAARDRVYSGLAQLADTYRSNPVAEKSEAGRILSDRFADYGTVLEVTRQGDADESADLHSLLRDLGTPRLAAAATLIGAGDWIEALTHLQASFDQKSTERTAAHSERIQEQPENIDTLRPKAAEAYRKLVNSINSFYTTEEGAEPWPGIVGKFSTLIGETRNIMAIRKGRALAALPGGNPGATA</sequence>
<evidence type="ECO:0000313" key="2">
    <source>
        <dbReference type="Proteomes" id="UP000295164"/>
    </source>
</evidence>
<reference evidence="1 2" key="1">
    <citation type="submission" date="2019-03" db="EMBL/GenBank/DDBJ databases">
        <authorList>
            <person name="Kim M.K.M."/>
        </authorList>
    </citation>
    <scope>NUCLEOTIDE SEQUENCE [LARGE SCALE GENOMIC DNA]</scope>
    <source>
        <strain evidence="1 2">17J68-15</strain>
    </source>
</reference>
<accession>A0A4R4DZW1</accession>
<dbReference type="EMBL" id="SKFH01000041">
    <property type="protein sequence ID" value="TCZ66933.1"/>
    <property type="molecule type" value="Genomic_DNA"/>
</dbReference>
<gene>
    <name evidence="1" type="ORF">E0486_16430</name>
</gene>
<dbReference type="Pfam" id="PF19775">
    <property type="entry name" value="DUF6261"/>
    <property type="match status" value="1"/>
</dbReference>
<evidence type="ECO:0000313" key="1">
    <source>
        <dbReference type="EMBL" id="TCZ66933.1"/>
    </source>
</evidence>
<dbReference type="AlphaFoldDB" id="A0A4R4DZW1"/>
<name>A0A4R4DZW1_9BACT</name>
<dbReference type="OrthoDB" id="9830331at2"/>